<feature type="compositionally biased region" description="Basic and acidic residues" evidence="4">
    <location>
        <begin position="13"/>
        <end position="29"/>
    </location>
</feature>
<feature type="repeat" description="WD" evidence="3">
    <location>
        <begin position="425"/>
        <end position="459"/>
    </location>
</feature>
<dbReference type="InterPro" id="IPR020472">
    <property type="entry name" value="WD40_PAC1"/>
</dbReference>
<feature type="region of interest" description="Disordered" evidence="4">
    <location>
        <begin position="719"/>
        <end position="739"/>
    </location>
</feature>
<dbReference type="EMBL" id="JAZGQO010000006">
    <property type="protein sequence ID" value="KAK6184640.1"/>
    <property type="molecule type" value="Genomic_DNA"/>
</dbReference>
<protein>
    <recommendedName>
        <fullName evidence="7">WD repeat-containing protein 49</fullName>
    </recommendedName>
</protein>
<dbReference type="InterPro" id="IPR051242">
    <property type="entry name" value="WD-EF-hand_domain"/>
</dbReference>
<dbReference type="Proteomes" id="UP001347796">
    <property type="component" value="Unassembled WGS sequence"/>
</dbReference>
<dbReference type="InterPro" id="IPR019775">
    <property type="entry name" value="WD40_repeat_CS"/>
</dbReference>
<reference evidence="5 6" key="1">
    <citation type="submission" date="2024-01" db="EMBL/GenBank/DDBJ databases">
        <title>The genome of the rayed Mediterranean limpet Patella caerulea (Linnaeus, 1758).</title>
        <authorList>
            <person name="Anh-Thu Weber A."/>
            <person name="Halstead-Nussloch G."/>
        </authorList>
    </citation>
    <scope>NUCLEOTIDE SEQUENCE [LARGE SCALE GENOMIC DNA]</scope>
    <source>
        <strain evidence="5">AATW-2023a</strain>
        <tissue evidence="5">Whole specimen</tissue>
    </source>
</reference>
<evidence type="ECO:0000256" key="3">
    <source>
        <dbReference type="PROSITE-ProRule" id="PRU00221"/>
    </source>
</evidence>
<keyword evidence="1 3" id="KW-0853">WD repeat</keyword>
<organism evidence="5 6">
    <name type="scientific">Patella caerulea</name>
    <name type="common">Rayed Mediterranean limpet</name>
    <dbReference type="NCBI Taxonomy" id="87958"/>
    <lineage>
        <taxon>Eukaryota</taxon>
        <taxon>Metazoa</taxon>
        <taxon>Spiralia</taxon>
        <taxon>Lophotrochozoa</taxon>
        <taxon>Mollusca</taxon>
        <taxon>Gastropoda</taxon>
        <taxon>Patellogastropoda</taxon>
        <taxon>Patelloidea</taxon>
        <taxon>Patellidae</taxon>
        <taxon>Patella</taxon>
    </lineage>
</organism>
<dbReference type="AlphaFoldDB" id="A0AAN8JYW2"/>
<accession>A0AAN8JYW2</accession>
<dbReference type="PANTHER" id="PTHR44324">
    <property type="entry name" value="WD40 REPEAT DOMAIN 95"/>
    <property type="match status" value="1"/>
</dbReference>
<sequence length="1012" mass="115353">MNSISTVTSPTRSFKDADSTSKSPGRNERKIIPMDMKLENRLNIKDLERLQEAFMTEGDGYDNKLSLTKNQFCEALSLLLKKGSREEYAELYDNIDVTRDGIVDWDKFASHMLLEFYEKDDRVKSTQVPQWKDLKHLQSPHKDIVQRVSYLKNSNRYLGISKEGCISMWNHDLKLQKSLKIPTGAYKARDLWVMDFVLLQNVNKIALAFTSKEIAIYDLSSKLEFLCQYTVQDLPYTPLSLDYWYNPDNANEATLVWGDVGGYVNILFFNSANIALFERPNAPAGDKQDPCLKVTLSMIEAGHFKNATYAKYQAHKDKKTAKAEWVRQVMYSHYLECFISCATMSNNAVVIGWMEKHTAVSGNVDRSQSRKPSIKNIQRTFEFNISQGVNAFDYNSHLNLIATAGVNNHVCLWNPYVVSKPNGVLRGHMAGVIQVQFIKNRGQLISFSKDKVLRLWDVQLQVCIQRLAGMFPKGPEVYTTLFFDDSRDRNGNERNRLFTTFNYQITMMEMKLEIKNRVVSHDKPVISAIYNTVFNQVVSVCQSGTIIMWMIDTGQKVKQFNKVHGNSEITCIAQDPTETRIYTGSTDGTVKVWDFNGHCYHVLDCAGGQPADLGQILILKRSVIVIGWTRFITVFRNTSFKDYHVQPSDWKGGQAHTEDILNVTFMGPHTLATGSYDGEIVIWNTNSELASKHMSQRSKREVIKSRNKEPSTLCVVGEETEGVRPTTGRSKSRALSRVSEGSNDEQNEFGWAICKLLFLASRKGNSASRGANLVSCGGNGWVRFWNANHGTLLAEFVAHKHAGSIKMATDKNNQYLATGDVDGNIKVWEIIEYCIHESEELLKTPPKLVSEFQPHIDMINTLEICERNDRLLVISASCDCSIAVWDVYGNKIGIFGQEEHWKVEPYSPEELEERIDTPKEDENKEEVIMDVERNSDWSPDEQAIDNPQEYRINSWSKTFLGKDYQELRVCKRERRQPSTIPNLPYLHWEKTGQPPAGPYSVSLFYFACSTSR</sequence>
<dbReference type="Gene3D" id="2.130.10.10">
    <property type="entry name" value="YVTN repeat-like/Quinoprotein amine dehydrogenase"/>
    <property type="match status" value="3"/>
</dbReference>
<gene>
    <name evidence="5" type="ORF">SNE40_007075</name>
</gene>
<dbReference type="PANTHER" id="PTHR44324:SF1">
    <property type="entry name" value="WD REPEAT-CONTAINING PROTEIN 49"/>
    <property type="match status" value="1"/>
</dbReference>
<dbReference type="InterPro" id="IPR015943">
    <property type="entry name" value="WD40/YVTN_repeat-like_dom_sf"/>
</dbReference>
<feature type="repeat" description="WD" evidence="3">
    <location>
        <begin position="653"/>
        <end position="687"/>
    </location>
</feature>
<feature type="region of interest" description="Disordered" evidence="4">
    <location>
        <begin position="1"/>
        <end position="29"/>
    </location>
</feature>
<proteinExistence type="predicted"/>
<dbReference type="Gene3D" id="1.10.238.10">
    <property type="entry name" value="EF-hand"/>
    <property type="match status" value="1"/>
</dbReference>
<dbReference type="InterPro" id="IPR011992">
    <property type="entry name" value="EF-hand-dom_pair"/>
</dbReference>
<evidence type="ECO:0000256" key="2">
    <source>
        <dbReference type="ARBA" id="ARBA00022737"/>
    </source>
</evidence>
<comment type="caution">
    <text evidence="5">The sequence shown here is derived from an EMBL/GenBank/DDBJ whole genome shotgun (WGS) entry which is preliminary data.</text>
</comment>
<dbReference type="InterPro" id="IPR036322">
    <property type="entry name" value="WD40_repeat_dom_sf"/>
</dbReference>
<name>A0AAN8JYW2_PATCE</name>
<dbReference type="SUPFAM" id="SSF50978">
    <property type="entry name" value="WD40 repeat-like"/>
    <property type="match status" value="2"/>
</dbReference>
<dbReference type="Pfam" id="PF00400">
    <property type="entry name" value="WD40"/>
    <property type="match status" value="5"/>
</dbReference>
<dbReference type="SUPFAM" id="SSF47473">
    <property type="entry name" value="EF-hand"/>
    <property type="match status" value="1"/>
</dbReference>
<feature type="compositionally biased region" description="Polar residues" evidence="4">
    <location>
        <begin position="1"/>
        <end position="12"/>
    </location>
</feature>
<dbReference type="PROSITE" id="PS50082">
    <property type="entry name" value="WD_REPEATS_2"/>
    <property type="match status" value="4"/>
</dbReference>
<dbReference type="PRINTS" id="PR00320">
    <property type="entry name" value="GPROTEINBRPT"/>
</dbReference>
<evidence type="ECO:0000256" key="1">
    <source>
        <dbReference type="ARBA" id="ARBA00022574"/>
    </source>
</evidence>
<dbReference type="PROSITE" id="PS50294">
    <property type="entry name" value="WD_REPEATS_REGION"/>
    <property type="match status" value="2"/>
</dbReference>
<dbReference type="SMART" id="SM00320">
    <property type="entry name" value="WD40"/>
    <property type="match status" value="9"/>
</dbReference>
<keyword evidence="2" id="KW-0677">Repeat</keyword>
<dbReference type="InterPro" id="IPR001680">
    <property type="entry name" value="WD40_rpt"/>
</dbReference>
<evidence type="ECO:0008006" key="7">
    <source>
        <dbReference type="Google" id="ProtNLM"/>
    </source>
</evidence>
<evidence type="ECO:0000313" key="5">
    <source>
        <dbReference type="EMBL" id="KAK6184640.1"/>
    </source>
</evidence>
<evidence type="ECO:0000313" key="6">
    <source>
        <dbReference type="Proteomes" id="UP001347796"/>
    </source>
</evidence>
<dbReference type="PROSITE" id="PS00678">
    <property type="entry name" value="WD_REPEATS_1"/>
    <property type="match status" value="3"/>
</dbReference>
<keyword evidence="6" id="KW-1185">Reference proteome</keyword>
<feature type="repeat" description="WD" evidence="3">
    <location>
        <begin position="807"/>
        <end position="830"/>
    </location>
</feature>
<feature type="repeat" description="WD" evidence="3">
    <location>
        <begin position="566"/>
        <end position="596"/>
    </location>
</feature>
<evidence type="ECO:0000256" key="4">
    <source>
        <dbReference type="SAM" id="MobiDB-lite"/>
    </source>
</evidence>